<gene>
    <name evidence="1" type="ORF">IWQ62_001335</name>
</gene>
<organism evidence="1 2">
    <name type="scientific">Dispira parvispora</name>
    <dbReference type="NCBI Taxonomy" id="1520584"/>
    <lineage>
        <taxon>Eukaryota</taxon>
        <taxon>Fungi</taxon>
        <taxon>Fungi incertae sedis</taxon>
        <taxon>Zoopagomycota</taxon>
        <taxon>Kickxellomycotina</taxon>
        <taxon>Dimargaritomycetes</taxon>
        <taxon>Dimargaritales</taxon>
        <taxon>Dimargaritaceae</taxon>
        <taxon>Dispira</taxon>
    </lineage>
</organism>
<dbReference type="AlphaFoldDB" id="A0A9W8AWC3"/>
<reference evidence="1" key="1">
    <citation type="submission" date="2022-07" db="EMBL/GenBank/DDBJ databases">
        <title>Phylogenomic reconstructions and comparative analyses of Kickxellomycotina fungi.</title>
        <authorList>
            <person name="Reynolds N.K."/>
            <person name="Stajich J.E."/>
            <person name="Barry K."/>
            <person name="Grigoriev I.V."/>
            <person name="Crous P."/>
            <person name="Smith M.E."/>
        </authorList>
    </citation>
    <scope>NUCLEOTIDE SEQUENCE</scope>
    <source>
        <strain evidence="1">RSA 1196</strain>
    </source>
</reference>
<evidence type="ECO:0000313" key="1">
    <source>
        <dbReference type="EMBL" id="KAJ1968292.1"/>
    </source>
</evidence>
<name>A0A9W8AWC3_9FUNG</name>
<accession>A0A9W8AWC3</accession>
<dbReference type="Proteomes" id="UP001150925">
    <property type="component" value="Unassembled WGS sequence"/>
</dbReference>
<comment type="caution">
    <text evidence="1">The sequence shown here is derived from an EMBL/GenBank/DDBJ whole genome shotgun (WGS) entry which is preliminary data.</text>
</comment>
<dbReference type="EMBL" id="JANBPY010000204">
    <property type="protein sequence ID" value="KAJ1968292.1"/>
    <property type="molecule type" value="Genomic_DNA"/>
</dbReference>
<sequence>MHLGSTLWRIYNDSGEGDQLEGLEDLGRDVTKVLDEGLSTNPVNRNALALVEELCDLARALRPTLGTVTSQYFPSLPHTYLNTAFSTIIWEAFPTLANLYISPTLELTSADPATPSSRLFHDGDAVLDTAARLLNPREAYMLCHQYLHSIIGDFHVMSVVPKLWLVRVALALRYTRLALARVQGKKISSFLSDILPHFTALGELYRPFSTNELQEKLIAICDVYNQQEVNKTSGEFLLETLGQLQRMFPPNVVVTDANSGKMVDIIGVALGLCEWQCTVDTFRWFAQRSANTLDCPVDERQRVQSKFLDAWALLIDPWVTVPPPLGEQWMKIYSPRHLALQTPTPRPEKDSILTLLLSRTTDLPEILAWYIQASVPESMENYQQTDELNPDQFLSRVTAIVVLWYNVLFGSPENDLPGIETVNKDGDDLLANAFDRSVAELQAHGAPASLVAHALPHLLVVSVKLGCNTRETRYFDCALGLGVIIHQGLNQPHLRPHWTDKTGTVAHPFWVWFLVVAATSPEERQRLLGLDLVSQHLQLLPTEQRLDKLRSWWAVLDRTPSEELPLEEWISWWECPQAWVLRPTLIKFINDSMAALSPDDLMAPPLLTLVQQIAGSTKRWFTSLDNCSKKEEDRQTHGMQKQNALIYCTPTIVQFINLLILITLKTESHQTIYSQWQQYYEAQIKPEGLGYIIQLVNSFTSLGKEQVSIILW</sequence>
<keyword evidence="2" id="KW-1185">Reference proteome</keyword>
<evidence type="ECO:0000313" key="2">
    <source>
        <dbReference type="Proteomes" id="UP001150925"/>
    </source>
</evidence>
<proteinExistence type="predicted"/>
<protein>
    <submittedName>
        <fullName evidence="1">Uncharacterized protein</fullName>
    </submittedName>
</protein>
<dbReference type="OrthoDB" id="10348171at2759"/>